<evidence type="ECO:0000313" key="1">
    <source>
        <dbReference type="EMBL" id="SDX40588.1"/>
    </source>
</evidence>
<dbReference type="EMBL" id="FNMZ01000005">
    <property type="protein sequence ID" value="SDX40588.1"/>
    <property type="molecule type" value="Genomic_DNA"/>
</dbReference>
<name>A0A1H3BFU6_9RHOB</name>
<dbReference type="InterPro" id="IPR010255">
    <property type="entry name" value="Haem_peroxidase_sf"/>
</dbReference>
<keyword evidence="1" id="KW-0560">Oxidoreductase</keyword>
<dbReference type="RefSeq" id="WP_092682955.1">
    <property type="nucleotide sequence ID" value="NZ_FNMZ01000005.1"/>
</dbReference>
<dbReference type="InterPro" id="IPR037120">
    <property type="entry name" value="Haem_peroxidase_sf_animal"/>
</dbReference>
<sequence length="550" mass="58628">MIFATGRAWIEQGLDVERRAPRRPASGETWLAASDDPRAVARASREGAGYGYLFPAGAAAARPRADDDRRLSALAAAMADPDMPGAGAPTADAPGPVWAVFARIVAHDICALADLAPRGLRDPDAPRSARGTEAALVNLRDGRFRLASVYEPDASPGPDAEHLARLMREPGAEARLRLDRLAQAHASHPGADLPRMARVSGRAGRAGGATGSAALIGDRRNDADLAVSQMHVALIRFHNRVVEWLVDAGGCPPEQLFDRARRLTVLHAQWLALNAWLPRICDPAVLDRVRRAGAPVFRRMVMRRRRERQGLGAGLCLGRPDAPLPAPLEAWCAAAWHFRSLERARYDLNPARMRAPAELLRRSGGAWLEGGRLPADRAVDWSLWMDGAASGPDAVALDTRLAPEPDFAQAQAARALRTLRRGRALNLPSAQDCLAGFARTYSGLVRPLTSEALCGGHTGQALRDGLAERTPLFFYVLREAETLGRGARLGPLGSALMAEAVIGALVCDPASVWNTPGRGGGRWSPDLGARPDGIVVDGLEAFFAAAGGGA</sequence>
<accession>A0A1H3BFU6</accession>
<proteinExistence type="predicted"/>
<reference evidence="1 2" key="1">
    <citation type="submission" date="2016-10" db="EMBL/GenBank/DDBJ databases">
        <authorList>
            <person name="de Groot N.N."/>
        </authorList>
    </citation>
    <scope>NUCLEOTIDE SEQUENCE [LARGE SCALE GENOMIC DNA]</scope>
    <source>
        <strain evidence="1 2">DSM 17890</strain>
    </source>
</reference>
<dbReference type="InterPro" id="IPR019791">
    <property type="entry name" value="Haem_peroxidase_animal"/>
</dbReference>
<dbReference type="AlphaFoldDB" id="A0A1H3BFU6"/>
<organism evidence="1 2">
    <name type="scientific">Albimonas donghaensis</name>
    <dbReference type="NCBI Taxonomy" id="356660"/>
    <lineage>
        <taxon>Bacteria</taxon>
        <taxon>Pseudomonadati</taxon>
        <taxon>Pseudomonadota</taxon>
        <taxon>Alphaproteobacteria</taxon>
        <taxon>Rhodobacterales</taxon>
        <taxon>Paracoccaceae</taxon>
        <taxon>Albimonas</taxon>
    </lineage>
</organism>
<dbReference type="Pfam" id="PF03098">
    <property type="entry name" value="An_peroxidase"/>
    <property type="match status" value="1"/>
</dbReference>
<dbReference type="GO" id="GO:0020037">
    <property type="term" value="F:heme binding"/>
    <property type="evidence" value="ECO:0007669"/>
    <property type="project" value="InterPro"/>
</dbReference>
<keyword evidence="1" id="KW-0575">Peroxidase</keyword>
<gene>
    <name evidence="1" type="ORF">SAMN05444336_1058</name>
</gene>
<evidence type="ECO:0000313" key="2">
    <source>
        <dbReference type="Proteomes" id="UP000199118"/>
    </source>
</evidence>
<keyword evidence="2" id="KW-1185">Reference proteome</keyword>
<dbReference type="STRING" id="356660.SAMN05444336_1058"/>
<dbReference type="Proteomes" id="UP000199118">
    <property type="component" value="Unassembled WGS sequence"/>
</dbReference>
<dbReference type="GO" id="GO:0006979">
    <property type="term" value="P:response to oxidative stress"/>
    <property type="evidence" value="ECO:0007669"/>
    <property type="project" value="InterPro"/>
</dbReference>
<protein>
    <submittedName>
        <fullName evidence="1">Animal haem peroxidase</fullName>
    </submittedName>
</protein>
<dbReference type="GO" id="GO:0004601">
    <property type="term" value="F:peroxidase activity"/>
    <property type="evidence" value="ECO:0007669"/>
    <property type="project" value="UniProtKB-KW"/>
</dbReference>
<dbReference type="OrthoDB" id="105077at2"/>
<dbReference type="SUPFAM" id="SSF48113">
    <property type="entry name" value="Heme-dependent peroxidases"/>
    <property type="match status" value="1"/>
</dbReference>
<dbReference type="Gene3D" id="1.10.640.10">
    <property type="entry name" value="Haem peroxidase domain superfamily, animal type"/>
    <property type="match status" value="1"/>
</dbReference>